<evidence type="ECO:0000256" key="1">
    <source>
        <dbReference type="SAM" id="MobiDB-lite"/>
    </source>
</evidence>
<dbReference type="AlphaFoldDB" id="A0A197JUJ4"/>
<feature type="region of interest" description="Disordered" evidence="1">
    <location>
        <begin position="1"/>
        <end position="22"/>
    </location>
</feature>
<dbReference type="Proteomes" id="UP000078512">
    <property type="component" value="Unassembled WGS sequence"/>
</dbReference>
<dbReference type="SUPFAM" id="SSF52047">
    <property type="entry name" value="RNI-like"/>
    <property type="match status" value="1"/>
</dbReference>
<organism evidence="2 3">
    <name type="scientific">Linnemannia elongata AG-77</name>
    <dbReference type="NCBI Taxonomy" id="1314771"/>
    <lineage>
        <taxon>Eukaryota</taxon>
        <taxon>Fungi</taxon>
        <taxon>Fungi incertae sedis</taxon>
        <taxon>Mucoromycota</taxon>
        <taxon>Mortierellomycotina</taxon>
        <taxon>Mortierellomycetes</taxon>
        <taxon>Mortierellales</taxon>
        <taxon>Mortierellaceae</taxon>
        <taxon>Linnemannia</taxon>
    </lineage>
</organism>
<gene>
    <name evidence="2" type="ORF">K457DRAFT_19639</name>
</gene>
<protein>
    <submittedName>
        <fullName evidence="2">Uncharacterized protein</fullName>
    </submittedName>
</protein>
<keyword evidence="3" id="KW-1185">Reference proteome</keyword>
<dbReference type="EMBL" id="KV442044">
    <property type="protein sequence ID" value="OAQ28962.1"/>
    <property type="molecule type" value="Genomic_DNA"/>
</dbReference>
<accession>A0A197JUJ4</accession>
<proteinExistence type="predicted"/>
<sequence length="414" mass="47434">MTPTTMPRATNSFQFSISPSPTQESDRFLYPTAHILWRSFSKAALTPYGLSRTLEHQEIFADSQHSYSMCIRAGLLAHQELRELLLERILDMFDGSLPVKTLTVASSLFAWFFRLFLPVMTNLQSIDISQTQGNNGTLVAELLAKHVDNLRTVKISSNSFNWMMSLLDRMPDTVTNLHVALSCWNEIFEGVILSRSNILIHLTIDSEQRRGTLVKLRFLRIIVVQCTHLQELRYHNHCPGRVVQNVLFETDSTHNQLRVLHIHGAGFGQVELGPYKSNEYLGAYIGTRGLVKLSDVKRLDERYGIVWTKERQRIRASRILMGPVVTGGTRTADESSYLDNMITGILGCDQQLVKYSNPCLLEYLFPNLYPKGREFFSKDYSGTEDDQNQRIQYYDGRFYTHRKTEKGFCPTSTQ</sequence>
<dbReference type="OrthoDB" id="2431150at2759"/>
<evidence type="ECO:0000313" key="2">
    <source>
        <dbReference type="EMBL" id="OAQ28962.1"/>
    </source>
</evidence>
<reference evidence="2 3" key="1">
    <citation type="submission" date="2016-05" db="EMBL/GenBank/DDBJ databases">
        <title>Genome sequencing reveals origins of a unique bacterial endosymbiosis in the earliest lineages of terrestrial Fungi.</title>
        <authorList>
            <consortium name="DOE Joint Genome Institute"/>
            <person name="Uehling J."/>
            <person name="Gryganskyi A."/>
            <person name="Hameed K."/>
            <person name="Tschaplinski T."/>
            <person name="Misztal P."/>
            <person name="Wu S."/>
            <person name="Desiro A."/>
            <person name="Vande Pol N."/>
            <person name="Du Z.-Y."/>
            <person name="Zienkiewicz A."/>
            <person name="Zienkiewicz K."/>
            <person name="Morin E."/>
            <person name="Tisserant E."/>
            <person name="Splivallo R."/>
            <person name="Hainaut M."/>
            <person name="Henrissat B."/>
            <person name="Ohm R."/>
            <person name="Kuo A."/>
            <person name="Yan J."/>
            <person name="Lipzen A."/>
            <person name="Nolan M."/>
            <person name="Labutti K."/>
            <person name="Barry K."/>
            <person name="Goldstein A."/>
            <person name="Labbe J."/>
            <person name="Schadt C."/>
            <person name="Tuskan G."/>
            <person name="Grigoriev I."/>
            <person name="Martin F."/>
            <person name="Vilgalys R."/>
            <person name="Bonito G."/>
        </authorList>
    </citation>
    <scope>NUCLEOTIDE SEQUENCE [LARGE SCALE GENOMIC DNA]</scope>
    <source>
        <strain evidence="2 3">AG-77</strain>
    </source>
</reference>
<evidence type="ECO:0000313" key="3">
    <source>
        <dbReference type="Proteomes" id="UP000078512"/>
    </source>
</evidence>
<name>A0A197JUJ4_9FUNG</name>